<dbReference type="EMBL" id="LR746496">
    <property type="protein sequence ID" value="CAA7601435.1"/>
    <property type="molecule type" value="Genomic_DNA"/>
</dbReference>
<dbReference type="KEGG" id="aacx:DEACI_2102"/>
<sequence>MFTRGKSGAFGWVLELLTLVFLVTPAIDPIKLIHFFG</sequence>
<dbReference type="Proteomes" id="UP000836597">
    <property type="component" value="Chromosome"/>
</dbReference>
<reference evidence="2" key="2">
    <citation type="submission" date="2020-01" db="EMBL/GenBank/DDBJ databases">
        <authorList>
            <person name="Hornung B."/>
        </authorList>
    </citation>
    <scope>NUCLEOTIDE SEQUENCE</scope>
    <source>
        <strain evidence="2">PacBioINE</strain>
    </source>
</reference>
<keyword evidence="4" id="KW-1185">Reference proteome</keyword>
<reference evidence="3" key="1">
    <citation type="submission" date="2014-11" db="EMBL/GenBank/DDBJ databases">
        <authorList>
            <person name="Hornung B.V."/>
        </authorList>
    </citation>
    <scope>NUCLEOTIDE SEQUENCE</scope>
    <source>
        <strain evidence="3">INE</strain>
    </source>
</reference>
<accession>A0A8S0Y305</accession>
<keyword evidence="1" id="KW-0472">Membrane</keyword>
<keyword evidence="1" id="KW-1133">Transmembrane helix</keyword>
<evidence type="ECO:0000313" key="2">
    <source>
        <dbReference type="EMBL" id="CAA7601435.1"/>
    </source>
</evidence>
<gene>
    <name evidence="2" type="ORF">DEACI_2102</name>
    <name evidence="3" type="ORF">DEACI_3347</name>
</gene>
<organism evidence="2">
    <name type="scientific">Acididesulfobacillus acetoxydans</name>
    <dbReference type="NCBI Taxonomy" id="1561005"/>
    <lineage>
        <taxon>Bacteria</taxon>
        <taxon>Bacillati</taxon>
        <taxon>Bacillota</taxon>
        <taxon>Clostridia</taxon>
        <taxon>Eubacteriales</taxon>
        <taxon>Peptococcaceae</taxon>
        <taxon>Acididesulfobacillus</taxon>
    </lineage>
</organism>
<dbReference type="EMBL" id="CDGJ01000096">
    <property type="protein sequence ID" value="CEJ08866.1"/>
    <property type="molecule type" value="Genomic_DNA"/>
</dbReference>
<protein>
    <submittedName>
        <fullName evidence="2">Uncharacterized protein</fullName>
    </submittedName>
</protein>
<name>A0A8S0Y305_9FIRM</name>
<keyword evidence="1" id="KW-0812">Transmembrane</keyword>
<proteinExistence type="predicted"/>
<evidence type="ECO:0000313" key="4">
    <source>
        <dbReference type="Proteomes" id="UP001071230"/>
    </source>
</evidence>
<dbReference type="AlphaFoldDB" id="A0A8S0Y305"/>
<evidence type="ECO:0000313" key="3">
    <source>
        <dbReference type="EMBL" id="CEJ08866.1"/>
    </source>
</evidence>
<dbReference type="Proteomes" id="UP001071230">
    <property type="component" value="Unassembled WGS sequence"/>
</dbReference>
<evidence type="ECO:0000256" key="1">
    <source>
        <dbReference type="SAM" id="Phobius"/>
    </source>
</evidence>
<feature type="transmembrane region" description="Helical" evidence="1">
    <location>
        <begin position="9"/>
        <end position="27"/>
    </location>
</feature>